<evidence type="ECO:0000313" key="9">
    <source>
        <dbReference type="EMBL" id="QUV94370.1"/>
    </source>
</evidence>
<evidence type="ECO:0000256" key="5">
    <source>
        <dbReference type="ARBA" id="ARBA00022989"/>
    </source>
</evidence>
<feature type="transmembrane region" description="Helical" evidence="8">
    <location>
        <begin position="65"/>
        <end position="86"/>
    </location>
</feature>
<evidence type="ECO:0000313" key="10">
    <source>
        <dbReference type="Proteomes" id="UP000677668"/>
    </source>
</evidence>
<dbReference type="EMBL" id="CP072642">
    <property type="protein sequence ID" value="QUV94370.1"/>
    <property type="molecule type" value="Genomic_DNA"/>
</dbReference>
<dbReference type="Pfam" id="PF01127">
    <property type="entry name" value="Sdh_cyt"/>
    <property type="match status" value="1"/>
</dbReference>
<feature type="transmembrane region" description="Helical" evidence="8">
    <location>
        <begin position="154"/>
        <end position="179"/>
    </location>
</feature>
<feature type="transmembrane region" description="Helical" evidence="8">
    <location>
        <begin position="191"/>
        <end position="214"/>
    </location>
</feature>
<dbReference type="Gene3D" id="1.20.1300.10">
    <property type="entry name" value="Fumarate reductase/succinate dehydrogenase, transmembrane subunit"/>
    <property type="match status" value="1"/>
</dbReference>
<keyword evidence="2" id="KW-0349">Heme</keyword>
<evidence type="ECO:0000256" key="4">
    <source>
        <dbReference type="ARBA" id="ARBA00022723"/>
    </source>
</evidence>
<keyword evidence="7 8" id="KW-0472">Membrane</keyword>
<keyword evidence="5 8" id="KW-1133">Transmembrane helix</keyword>
<evidence type="ECO:0000256" key="8">
    <source>
        <dbReference type="SAM" id="Phobius"/>
    </source>
</evidence>
<dbReference type="NCBIfam" id="TIGR02046">
    <property type="entry name" value="sdhC_b558_fam"/>
    <property type="match status" value="1"/>
</dbReference>
<proteinExistence type="predicted"/>
<dbReference type="Proteomes" id="UP000677668">
    <property type="component" value="Chromosome 1"/>
</dbReference>
<dbReference type="SUPFAM" id="SSF81343">
    <property type="entry name" value="Fumarate reductase respiratory complex transmembrane subunits"/>
    <property type="match status" value="1"/>
</dbReference>
<evidence type="ECO:0000256" key="7">
    <source>
        <dbReference type="ARBA" id="ARBA00023136"/>
    </source>
</evidence>
<dbReference type="CDD" id="cd03497">
    <property type="entry name" value="SQR_TypeB_1_TM"/>
    <property type="match status" value="1"/>
</dbReference>
<evidence type="ECO:0000256" key="1">
    <source>
        <dbReference type="ARBA" id="ARBA00004370"/>
    </source>
</evidence>
<comment type="subcellular location">
    <subcellularLocation>
        <location evidence="1">Membrane</location>
    </subcellularLocation>
</comment>
<feature type="transmembrane region" description="Helical" evidence="8">
    <location>
        <begin position="106"/>
        <end position="134"/>
    </location>
</feature>
<dbReference type="InterPro" id="IPR000701">
    <property type="entry name" value="SuccDH_FuR_B_TM-su"/>
</dbReference>
<name>A0ABX8B168_9BACT</name>
<keyword evidence="10" id="KW-1185">Reference proteome</keyword>
<accession>A0ABX8B168</accession>
<organism evidence="9 10">
    <name type="scientific">Chloracidobacterium sp. N</name>
    <dbReference type="NCBI Taxonomy" id="2821540"/>
    <lineage>
        <taxon>Bacteria</taxon>
        <taxon>Pseudomonadati</taxon>
        <taxon>Acidobacteriota</taxon>
        <taxon>Terriglobia</taxon>
        <taxon>Terriglobales</taxon>
        <taxon>Acidobacteriaceae</taxon>
        <taxon>Chloracidobacterium</taxon>
        <taxon>Chloracidobacterium aggregatum</taxon>
    </lineage>
</organism>
<gene>
    <name evidence="9" type="ORF">J8C05_02675</name>
</gene>
<evidence type="ECO:0000256" key="3">
    <source>
        <dbReference type="ARBA" id="ARBA00022692"/>
    </source>
</evidence>
<reference evidence="9 10" key="1">
    <citation type="submission" date="2021-03" db="EMBL/GenBank/DDBJ databases">
        <title>Genomic and phenotypic characterization of Chloracidobacterium isolates provides evidence for multiple species.</title>
        <authorList>
            <person name="Saini M.K."/>
            <person name="Costas A.M.G."/>
            <person name="Tank M."/>
            <person name="Bryant D.A."/>
        </authorList>
    </citation>
    <scope>NUCLEOTIDE SEQUENCE [LARGE SCALE GENOMIC DNA]</scope>
    <source>
        <strain evidence="9 10">N</strain>
    </source>
</reference>
<keyword evidence="3 8" id="KW-0812">Transmembrane</keyword>
<keyword evidence="4" id="KW-0479">Metal-binding</keyword>
<dbReference type="InterPro" id="IPR034804">
    <property type="entry name" value="SQR/QFR_C/D"/>
</dbReference>
<evidence type="ECO:0000256" key="2">
    <source>
        <dbReference type="ARBA" id="ARBA00022617"/>
    </source>
</evidence>
<keyword evidence="6" id="KW-0408">Iron</keyword>
<protein>
    <submittedName>
        <fullName evidence="9">Succinate dehydrogenase cytochrome b558 subunit</fullName>
    </submittedName>
</protein>
<dbReference type="InterPro" id="IPR016002">
    <property type="entry name" value="Succ_DH_cyt_b558_Firmicute"/>
</dbReference>
<sequence>MSVALSHHFLARRLHSLSGVIPIGAFLLEHLYTNFHAVAGPAAFNDAVKGIQDLLPGPLLPLAELFLIGLPIAFHAIYGVYIAYTAKSNVLSYGYARNWNYLLQRVTGVILLLFITAHVLTMRFGVGGLGLAVAHHPDQAFTIVQYWLAQPFVMAFYVLGIFSAAFHLANGLWTFAIVWGITVSTRSQQAFSYACAVFGVAVFAIGVRAAFAFVP</sequence>
<evidence type="ECO:0000256" key="6">
    <source>
        <dbReference type="ARBA" id="ARBA00023004"/>
    </source>
</evidence>
<dbReference type="RefSeq" id="WP_058866658.1">
    <property type="nucleotide sequence ID" value="NZ_CP072642.1"/>
</dbReference>
<dbReference type="InterPro" id="IPR011138">
    <property type="entry name" value="Cytochrome_b-558"/>
</dbReference>